<gene>
    <name evidence="1" type="ORF">MENT_LOCUS50606</name>
</gene>
<dbReference type="EMBL" id="CAJEWN010001425">
    <property type="protein sequence ID" value="CAD2197366.1"/>
    <property type="molecule type" value="Genomic_DNA"/>
</dbReference>
<organism evidence="1 2">
    <name type="scientific">Meloidogyne enterolobii</name>
    <name type="common">Root-knot nematode worm</name>
    <name type="synonym">Meloidogyne mayaguensis</name>
    <dbReference type="NCBI Taxonomy" id="390850"/>
    <lineage>
        <taxon>Eukaryota</taxon>
        <taxon>Metazoa</taxon>
        <taxon>Ecdysozoa</taxon>
        <taxon>Nematoda</taxon>
        <taxon>Chromadorea</taxon>
        <taxon>Rhabditida</taxon>
        <taxon>Tylenchina</taxon>
        <taxon>Tylenchomorpha</taxon>
        <taxon>Tylenchoidea</taxon>
        <taxon>Meloidogynidae</taxon>
        <taxon>Meloidogyninae</taxon>
        <taxon>Meloidogyne</taxon>
    </lineage>
</organism>
<evidence type="ECO:0000313" key="1">
    <source>
        <dbReference type="EMBL" id="CAD2197366.1"/>
    </source>
</evidence>
<name>A0A6V7XDF9_MELEN</name>
<reference evidence="1 2" key="1">
    <citation type="submission" date="2020-08" db="EMBL/GenBank/DDBJ databases">
        <authorList>
            <person name="Koutsovoulos G."/>
            <person name="Danchin GJ E."/>
        </authorList>
    </citation>
    <scope>NUCLEOTIDE SEQUENCE [LARGE SCALE GENOMIC DNA]</scope>
</reference>
<sequence length="580" mass="67435">MEYSKKFGEYSVNHFYKEEASDTINSTRFKIGVFRNVFTVTNVEDAPEGTDQLLEDLIDHFIVKADKSSGAKSEKCSIIIRSAVLEKPIQIPYRGLAQNTPQVVMEQFDSVDQSGKRMGRPSLYSQPIHIEIVIGPSHDEALALIQNEQSGSGRKGREILQGIDVNNLIEVRNEDLGESFKNHCLLLAVQLTMRYINLEKSTNENVKFQRLVHGKGARAKLYRRNLIKDMLIQFKKQGVRYPANLKYYNAEEHVPLVQKFLNECYPGQYRLSVFGDNGQTRPIWKGNDRGKKDISLYIKDGHYYGIRKLNSLFGKDLYYCLECESTYHERNKHRQTCSAKCPRCCGMGADFPCKQIDGFELYCSKCSNIFRNPNCYKRHLEKEICRIFKRCKECGQIYRVNNNEGHSCFMRYCSLCHSLHRKEEHCFVQQIVPKQKLNYLMVVFDFECELLTPGRGRSDEFKNLDENYRLHHVNCVSAMLFCSNCIRNNNWMEENLGTCKNCNPGMSRMQSWTGANYDNPLREFLRWLISGLGKERTGRTYAISHYGGRYDMHLLLGELIRHFGFERILQEQEINSTRCF</sequence>
<evidence type="ECO:0000313" key="2">
    <source>
        <dbReference type="Proteomes" id="UP000580250"/>
    </source>
</evidence>
<comment type="caution">
    <text evidence="1">The sequence shown here is derived from an EMBL/GenBank/DDBJ whole genome shotgun (WGS) entry which is preliminary data.</text>
</comment>
<dbReference type="AlphaFoldDB" id="A0A6V7XDF9"/>
<dbReference type="Proteomes" id="UP000580250">
    <property type="component" value="Unassembled WGS sequence"/>
</dbReference>
<proteinExistence type="predicted"/>
<accession>A0A6V7XDF9</accession>
<protein>
    <submittedName>
        <fullName evidence="1">Uncharacterized protein</fullName>
    </submittedName>
</protein>
<dbReference type="OrthoDB" id="6513969at2759"/>